<dbReference type="Proteomes" id="UP000283619">
    <property type="component" value="Unassembled WGS sequence"/>
</dbReference>
<evidence type="ECO:0000313" key="2">
    <source>
        <dbReference type="Proteomes" id="UP000283619"/>
    </source>
</evidence>
<proteinExistence type="predicted"/>
<dbReference type="EMBL" id="MOBZ01000013">
    <property type="protein sequence ID" value="ROO08072.1"/>
    <property type="molecule type" value="Genomic_DNA"/>
</dbReference>
<comment type="caution">
    <text evidence="1">The sequence shown here is derived from an EMBL/GenBank/DDBJ whole genome shotgun (WGS) entry which is preliminary data.</text>
</comment>
<sequence length="173" mass="20059">MLTIVYYVSWIVCEYYVHALNPLPHITRYKYQEVIISNFFVINAPSNLITHVTASSYTPPDSKVLRFIKANDKSLTCYYKWREKNPGLCMDIGDLQARSTYIDDQVSGGRVGNAKPMRIRIADEQRRLFVDRETQVRMWIDANPNATPYELDEALNTSVYSARVYMLKYANIA</sequence>
<evidence type="ECO:0000313" key="1">
    <source>
        <dbReference type="EMBL" id="ROO08072.1"/>
    </source>
</evidence>
<reference evidence="1 2" key="1">
    <citation type="submission" date="2016-10" db="EMBL/GenBank/DDBJ databases">
        <title>Comparative genome analysis of multiple Pseudomonas spp. focuses on biocontrol and plant growth promoting traits.</title>
        <authorList>
            <person name="Tao X.-Y."/>
            <person name="Taylor C.G."/>
        </authorList>
    </citation>
    <scope>NUCLEOTIDE SEQUENCE [LARGE SCALE GENOMIC DNA]</scope>
    <source>
        <strain evidence="1 2">36G2</strain>
    </source>
</reference>
<organism evidence="1 2">
    <name type="scientific">Pseudomonas fluorescens</name>
    <dbReference type="NCBI Taxonomy" id="294"/>
    <lineage>
        <taxon>Bacteria</taxon>
        <taxon>Pseudomonadati</taxon>
        <taxon>Pseudomonadota</taxon>
        <taxon>Gammaproteobacteria</taxon>
        <taxon>Pseudomonadales</taxon>
        <taxon>Pseudomonadaceae</taxon>
        <taxon>Pseudomonas</taxon>
    </lineage>
</organism>
<dbReference type="AlphaFoldDB" id="A0A423P4B1"/>
<accession>A0A423P4B1</accession>
<gene>
    <name evidence="1" type="ORF">BK673_16155</name>
</gene>
<name>A0A423P4B1_PSEFL</name>
<protein>
    <submittedName>
        <fullName evidence="1">Uncharacterized protein</fullName>
    </submittedName>
</protein>